<evidence type="ECO:0008006" key="3">
    <source>
        <dbReference type="Google" id="ProtNLM"/>
    </source>
</evidence>
<dbReference type="EMBL" id="BT070064">
    <property type="protein sequence ID" value="ACN36961.1"/>
    <property type="molecule type" value="mRNA"/>
</dbReference>
<dbReference type="KEGG" id="zma:109943308"/>
<dbReference type="RefSeq" id="XP_008665692.2">
    <property type="nucleotide sequence ID" value="XM_008667470.2"/>
</dbReference>
<dbReference type="GeneID" id="118476193"/>
<dbReference type="KEGG" id="zma:103644270"/>
<dbReference type="GeneID" id="103644270"/>
<name>C0PP45_MAIZE</name>
<dbReference type="AlphaFoldDB" id="C0PP45"/>
<dbReference type="RefSeq" id="XP_008665697.2">
    <property type="nucleotide sequence ID" value="XM_008667475.2"/>
</dbReference>
<dbReference type="KEGG" id="zma:103644264"/>
<dbReference type="GeneID" id="103644264"/>
<dbReference type="KEGG" id="zma:103644268"/>
<dbReference type="KEGG" id="zma:100384415"/>
<dbReference type="GeneID" id="100384415"/>
<feature type="chain" id="PRO_5002901858" description="Secreted protein" evidence="1">
    <location>
        <begin position="42"/>
        <end position="161"/>
    </location>
</feature>
<dbReference type="RefSeq" id="XP_035820332.1">
    <property type="nucleotide sequence ID" value="XM_035964439.1"/>
</dbReference>
<dbReference type="RefSeq" id="XP_020401846.1">
    <property type="nucleotide sequence ID" value="XM_020546257.1"/>
</dbReference>
<proteinExistence type="evidence at transcript level"/>
<dbReference type="GeneID" id="103644268"/>
<evidence type="ECO:0000313" key="2">
    <source>
        <dbReference type="EMBL" id="ACN36961.1"/>
    </source>
</evidence>
<dbReference type="GeneID" id="109943308"/>
<evidence type="ECO:0000256" key="1">
    <source>
        <dbReference type="SAM" id="SignalP"/>
    </source>
</evidence>
<dbReference type="KEGG" id="zma:118476193"/>
<dbReference type="RefSeq" id="NP_001170426.1">
    <property type="nucleotide sequence ID" value="NM_001176955.1"/>
</dbReference>
<accession>C0PP45</accession>
<keyword evidence="1" id="KW-0732">Signal</keyword>
<dbReference type="RefSeq" id="XP_008665695.1">
    <property type="nucleotide sequence ID" value="XM_008667473.2"/>
</dbReference>
<organism evidence="2">
    <name type="scientific">Zea mays</name>
    <name type="common">Maize</name>
    <dbReference type="NCBI Taxonomy" id="4577"/>
    <lineage>
        <taxon>Eukaryota</taxon>
        <taxon>Viridiplantae</taxon>
        <taxon>Streptophyta</taxon>
        <taxon>Embryophyta</taxon>
        <taxon>Tracheophyta</taxon>
        <taxon>Spermatophyta</taxon>
        <taxon>Magnoliopsida</taxon>
        <taxon>Liliopsida</taxon>
        <taxon>Poales</taxon>
        <taxon>Poaceae</taxon>
        <taxon>PACMAD clade</taxon>
        <taxon>Panicoideae</taxon>
        <taxon>Andropogonodae</taxon>
        <taxon>Andropogoneae</taxon>
        <taxon>Tripsacinae</taxon>
        <taxon>Zea</taxon>
    </lineage>
</organism>
<feature type="signal peptide" evidence="1">
    <location>
        <begin position="1"/>
        <end position="41"/>
    </location>
</feature>
<sequence length="161" mass="16989">MTMNIAGHQGGGGVHLHLHVAARLSAWLLLLLLLPIDIVDVEQVVDVGLAQLASDHPGIIHRRVSSSTGEDGAGGVLHLLHLHVADHLGWRRLGVIACRRPLGIAFLLGQRRGRTVHLAQHVVAAAALGVVVLGHVPSHPVEAMAMPTRRPLVLLLLAAVG</sequence>
<reference evidence="2" key="1">
    <citation type="journal article" date="2009" name="PLoS Genet.">
        <title>Sequencing, mapping, and analysis of 27,455 maize full-length cDNAs.</title>
        <authorList>
            <person name="Soderlund C."/>
            <person name="Descour A."/>
            <person name="Kudrna D."/>
            <person name="Bomhoff M."/>
            <person name="Boyd L."/>
            <person name="Currie J."/>
            <person name="Angelova A."/>
            <person name="Collura K."/>
            <person name="Wissotski M."/>
            <person name="Ashley E."/>
            <person name="Morrow D."/>
            <person name="Fernandes J."/>
            <person name="Walbot V."/>
            <person name="Yu Y."/>
        </authorList>
    </citation>
    <scope>NUCLEOTIDE SEQUENCE</scope>
    <source>
        <strain evidence="2">B73</strain>
    </source>
</reference>
<protein>
    <recommendedName>
        <fullName evidence="3">Secreted protein</fullName>
    </recommendedName>
</protein>